<evidence type="ECO:0000256" key="4">
    <source>
        <dbReference type="ARBA" id="ARBA00022448"/>
    </source>
</evidence>
<evidence type="ECO:0000259" key="13">
    <source>
        <dbReference type="PROSITE" id="PS50928"/>
    </source>
</evidence>
<dbReference type="PANTHER" id="PTHR47314:SF1">
    <property type="entry name" value="MALTOSE_MALTODEXTRIN TRANSPORT SYSTEM PERMEASE PROTEIN MALF"/>
    <property type="match status" value="1"/>
</dbReference>
<accession>A0ABS8W2Z0</accession>
<evidence type="ECO:0000256" key="1">
    <source>
        <dbReference type="ARBA" id="ARBA00002264"/>
    </source>
</evidence>
<dbReference type="RefSeq" id="WP_233050936.1">
    <property type="nucleotide sequence ID" value="NZ_JAIMJA010000001.1"/>
</dbReference>
<dbReference type="InterPro" id="IPR047103">
    <property type="entry name" value="MalF_P2_sf"/>
</dbReference>
<keyword evidence="8 11" id="KW-0812">Transmembrane</keyword>
<evidence type="ECO:0000313" key="14">
    <source>
        <dbReference type="EMBL" id="MCE2593317.1"/>
    </source>
</evidence>
<comment type="function">
    <text evidence="1 12">Part of the ABC transporter complex MalEFGK involved in maltose/maltodextrin import. Probably responsible for the translocation of the substrate across the membrane.</text>
</comment>
<keyword evidence="6 12" id="KW-0997">Cell inner membrane</keyword>
<organism evidence="14 15">
    <name type="scientific">Motilimonas cestriensis</name>
    <dbReference type="NCBI Taxonomy" id="2742685"/>
    <lineage>
        <taxon>Bacteria</taxon>
        <taxon>Pseudomonadati</taxon>
        <taxon>Pseudomonadota</taxon>
        <taxon>Gammaproteobacteria</taxon>
        <taxon>Alteromonadales</taxon>
        <taxon>Alteromonadales genera incertae sedis</taxon>
        <taxon>Motilimonas</taxon>
    </lineage>
</organism>
<keyword evidence="10 11" id="KW-0472">Membrane</keyword>
<dbReference type="PANTHER" id="PTHR47314">
    <property type="entry name" value="MALTOSE/MALTODEXTRIN TRANSPORT SYSTEM PERMEASE PROTEIN MALF"/>
    <property type="match status" value="1"/>
</dbReference>
<feature type="transmembrane region" description="Helical" evidence="11">
    <location>
        <begin position="40"/>
        <end position="57"/>
    </location>
</feature>
<dbReference type="InterPro" id="IPR035906">
    <property type="entry name" value="MetI-like_sf"/>
</dbReference>
<comment type="subunit">
    <text evidence="12">The complex is composed of two ATP-binding proteins (MalK), two transmembrane proteins (MalG and MalF) and a solute-binding protein (MalE).</text>
</comment>
<name>A0ABS8W2Z0_9GAMM</name>
<evidence type="ECO:0000256" key="3">
    <source>
        <dbReference type="ARBA" id="ARBA00009047"/>
    </source>
</evidence>
<keyword evidence="9 11" id="KW-1133">Transmembrane helix</keyword>
<comment type="similarity">
    <text evidence="3 12">Belongs to the binding-protein-dependent transport system permease family. MalFG subfamily.</text>
</comment>
<evidence type="ECO:0000256" key="9">
    <source>
        <dbReference type="ARBA" id="ARBA00022989"/>
    </source>
</evidence>
<dbReference type="Pfam" id="PF14785">
    <property type="entry name" value="MalF_P2"/>
    <property type="match status" value="1"/>
</dbReference>
<keyword evidence="5" id="KW-1003">Cell membrane</keyword>
<evidence type="ECO:0000256" key="10">
    <source>
        <dbReference type="ARBA" id="ARBA00023136"/>
    </source>
</evidence>
<feature type="transmembrane region" description="Helical" evidence="11">
    <location>
        <begin position="69"/>
        <end position="91"/>
    </location>
</feature>
<comment type="caution">
    <text evidence="14">The sequence shown here is derived from an EMBL/GenBank/DDBJ whole genome shotgun (WGS) entry which is preliminary data.</text>
</comment>
<keyword evidence="15" id="KW-1185">Reference proteome</keyword>
<protein>
    <recommendedName>
        <fullName evidence="12">Maltose/maltodextrin transport system permease protein</fullName>
    </recommendedName>
</protein>
<evidence type="ECO:0000256" key="6">
    <source>
        <dbReference type="ARBA" id="ARBA00022519"/>
    </source>
</evidence>
<keyword evidence="4 11" id="KW-0813">Transport</keyword>
<dbReference type="CDD" id="cd06261">
    <property type="entry name" value="TM_PBP2"/>
    <property type="match status" value="1"/>
</dbReference>
<evidence type="ECO:0000256" key="11">
    <source>
        <dbReference type="RuleBase" id="RU363032"/>
    </source>
</evidence>
<dbReference type="Pfam" id="PF00528">
    <property type="entry name" value="BPD_transp_1"/>
    <property type="match status" value="1"/>
</dbReference>
<feature type="transmembrane region" description="Helical" evidence="11">
    <location>
        <begin position="415"/>
        <end position="436"/>
    </location>
</feature>
<evidence type="ECO:0000256" key="8">
    <source>
        <dbReference type="ARBA" id="ARBA00022692"/>
    </source>
</evidence>
<sequence length="532" mass="59467">MRLNEVTEFNKRRSWLSIIDLLLGAIIIVLLVVLLAAQEYVFALLFFCLALAGMWVYRSRAGRPYRLMFPALAVIFSFSVLPLLFTLFMSVTNYASSHMNSLESVTARLLEEYYVTGLTYKYQVLADGELYRLKLMRQDESYLSNPFSLPPVATQSLSLRAGGASLFLPEADLTKQVIFRQAFAFEPLVLPTGQQLTRLDFSTYALVATRYRQLNEGLVLANGTMIRDENTLFDNQTEHFLRANMATGYFQAIDGQGEFVGPYVTPGFVLLTGVEQYAAIFTDPASLLPLLKVLSWTLVFAALSLLGSFFIGLILAQLTLRPLGYCGYLYRCILLLPWAIPPFVSILSFKVLLAPHHGELANLFMLLFSTTPDWAHDVDSARYTLLGLSIWLGYPYVMLLVLASLKRIPAVYYEAAAVAGYGPLQRFFHVTFPLVLKPLKPVLVALFAFNLHNFVLVYLFNQGRPMMLDAFPAAGYSQLLLNYVYAIAFSAQQNYALASAITSFGLVLIGLVALAGWRWLNSNSLPAGIRHA</sequence>
<evidence type="ECO:0000313" key="15">
    <source>
        <dbReference type="Proteomes" id="UP001201273"/>
    </source>
</evidence>
<feature type="domain" description="ABC transmembrane type-1" evidence="13">
    <location>
        <begin position="294"/>
        <end position="516"/>
    </location>
</feature>
<dbReference type="InterPro" id="IPR000515">
    <property type="entry name" value="MetI-like"/>
</dbReference>
<dbReference type="SUPFAM" id="SSF161098">
    <property type="entry name" value="MetI-like"/>
    <property type="match status" value="1"/>
</dbReference>
<dbReference type="Gene3D" id="1.20.58.370">
    <property type="entry name" value="MalF N-terminal region-like"/>
    <property type="match status" value="1"/>
</dbReference>
<evidence type="ECO:0000256" key="5">
    <source>
        <dbReference type="ARBA" id="ARBA00022475"/>
    </source>
</evidence>
<proteinExistence type="inferred from homology"/>
<feature type="transmembrane region" description="Helical" evidence="11">
    <location>
        <begin position="328"/>
        <end position="349"/>
    </location>
</feature>
<evidence type="ECO:0000256" key="2">
    <source>
        <dbReference type="ARBA" id="ARBA00004429"/>
    </source>
</evidence>
<evidence type="ECO:0000256" key="12">
    <source>
        <dbReference type="RuleBase" id="RU367050"/>
    </source>
</evidence>
<comment type="subcellular location">
    <subcellularLocation>
        <location evidence="2 12">Cell inner membrane</location>
        <topology evidence="2 12">Multi-pass membrane protein</topology>
    </subcellularLocation>
    <subcellularLocation>
        <location evidence="11">Cell membrane</location>
        <topology evidence="11">Multi-pass membrane protein</topology>
    </subcellularLocation>
</comment>
<feature type="transmembrane region" description="Helical" evidence="11">
    <location>
        <begin position="15"/>
        <end position="34"/>
    </location>
</feature>
<gene>
    <name evidence="14" type="ORF">K6Y31_00580</name>
</gene>
<dbReference type="SUPFAM" id="SSF160964">
    <property type="entry name" value="MalF N-terminal region-like"/>
    <property type="match status" value="1"/>
</dbReference>
<dbReference type="Proteomes" id="UP001201273">
    <property type="component" value="Unassembled WGS sequence"/>
</dbReference>
<keyword evidence="7 12" id="KW-0762">Sugar transport</keyword>
<dbReference type="Gene3D" id="3.10.650.10">
    <property type="entry name" value="MalF N-terminal region-like"/>
    <property type="match status" value="1"/>
</dbReference>
<evidence type="ECO:0000256" key="7">
    <source>
        <dbReference type="ARBA" id="ARBA00022597"/>
    </source>
</evidence>
<dbReference type="InterPro" id="IPR035277">
    <property type="entry name" value="MalF_N"/>
</dbReference>
<dbReference type="PROSITE" id="PS50928">
    <property type="entry name" value="ABC_TM1"/>
    <property type="match status" value="1"/>
</dbReference>
<dbReference type="Gene3D" id="1.10.3720.10">
    <property type="entry name" value="MetI-like"/>
    <property type="match status" value="1"/>
</dbReference>
<reference evidence="14 15" key="1">
    <citation type="journal article" date="2022" name="Environ. Microbiol. Rep.">
        <title>Eco-phylogenetic analyses reveal divergent evolution of vitamin B12 metabolism in the marine bacterial family 'Psychromonadaceae'.</title>
        <authorList>
            <person name="Jin X."/>
            <person name="Yang Y."/>
            <person name="Cao H."/>
            <person name="Gao B."/>
            <person name="Zhao Z."/>
        </authorList>
    </citation>
    <scope>NUCLEOTIDE SEQUENCE [LARGE SCALE GENOMIC DNA]</scope>
    <source>
        <strain evidence="14 15">MKS20</strain>
    </source>
</reference>
<feature type="transmembrane region" description="Helical" evidence="11">
    <location>
        <begin position="293"/>
        <end position="316"/>
    </location>
</feature>
<feature type="transmembrane region" description="Helical" evidence="11">
    <location>
        <begin position="497"/>
        <end position="520"/>
    </location>
</feature>
<dbReference type="InterPro" id="IPR029345">
    <property type="entry name" value="MalF_P2"/>
</dbReference>
<feature type="transmembrane region" description="Helical" evidence="11">
    <location>
        <begin position="383"/>
        <end position="403"/>
    </location>
</feature>
<feature type="transmembrane region" description="Helical" evidence="11">
    <location>
        <begin position="442"/>
        <end position="461"/>
    </location>
</feature>
<dbReference type="Gene3D" id="2.40.430.10">
    <property type="entry name" value="D-maltodextrin-binding protein, MBP"/>
    <property type="match status" value="1"/>
</dbReference>
<dbReference type="EMBL" id="JAIMJA010000001">
    <property type="protein sequence ID" value="MCE2593317.1"/>
    <property type="molecule type" value="Genomic_DNA"/>
</dbReference>